<dbReference type="Proteomes" id="UP000475532">
    <property type="component" value="Unassembled WGS sequence"/>
</dbReference>
<dbReference type="PANTHER" id="PTHR43775">
    <property type="entry name" value="FATTY ACID SYNTHASE"/>
    <property type="match status" value="1"/>
</dbReference>
<dbReference type="Gene3D" id="3.10.129.110">
    <property type="entry name" value="Polyketide synthase dehydratase"/>
    <property type="match status" value="1"/>
</dbReference>
<keyword evidence="2" id="KW-0597">Phosphoprotein</keyword>
<dbReference type="GO" id="GO:0004315">
    <property type="term" value="F:3-oxoacyl-[acyl-carrier-protein] synthase activity"/>
    <property type="evidence" value="ECO:0007669"/>
    <property type="project" value="InterPro"/>
</dbReference>
<evidence type="ECO:0000259" key="7">
    <source>
        <dbReference type="PROSITE" id="PS52019"/>
    </source>
</evidence>
<dbReference type="InterPro" id="IPR020841">
    <property type="entry name" value="PKS_Beta-ketoAc_synthase_dom"/>
</dbReference>
<evidence type="ECO:0000256" key="4">
    <source>
        <dbReference type="ARBA" id="ARBA00023315"/>
    </source>
</evidence>
<dbReference type="FunFam" id="3.40.47.10:FF:000019">
    <property type="entry name" value="Polyketide synthase type I"/>
    <property type="match status" value="1"/>
</dbReference>
<dbReference type="InterPro" id="IPR042104">
    <property type="entry name" value="PKS_dehydratase_sf"/>
</dbReference>
<dbReference type="AlphaFoldDB" id="A0A6L9QNG7"/>
<evidence type="ECO:0000259" key="6">
    <source>
        <dbReference type="PROSITE" id="PS52004"/>
    </source>
</evidence>
<dbReference type="InterPro" id="IPR049552">
    <property type="entry name" value="PKS_DH_N"/>
</dbReference>
<dbReference type="GO" id="GO:0006633">
    <property type="term" value="P:fatty acid biosynthetic process"/>
    <property type="evidence" value="ECO:0007669"/>
    <property type="project" value="InterPro"/>
</dbReference>
<dbReference type="InterPro" id="IPR032821">
    <property type="entry name" value="PKS_assoc"/>
</dbReference>
<dbReference type="InterPro" id="IPR049551">
    <property type="entry name" value="PKS_DH_C"/>
</dbReference>
<dbReference type="RefSeq" id="WP_163061196.1">
    <property type="nucleotide sequence ID" value="NZ_JAAGLI010000861.1"/>
</dbReference>
<accession>A0A6L9QNG7</accession>
<feature type="domain" description="PKS/mFAS DH" evidence="7">
    <location>
        <begin position="944"/>
        <end position="1159"/>
    </location>
</feature>
<dbReference type="GO" id="GO:0004312">
    <property type="term" value="F:fatty acid synthase activity"/>
    <property type="evidence" value="ECO:0007669"/>
    <property type="project" value="TreeGrafter"/>
</dbReference>
<comment type="caution">
    <text evidence="8">The sequence shown here is derived from an EMBL/GenBank/DDBJ whole genome shotgun (WGS) entry which is preliminary data.</text>
</comment>
<evidence type="ECO:0000256" key="5">
    <source>
        <dbReference type="PROSITE-ProRule" id="PRU01363"/>
    </source>
</evidence>
<dbReference type="CDD" id="cd00833">
    <property type="entry name" value="PKS"/>
    <property type="match status" value="1"/>
</dbReference>
<dbReference type="SMART" id="SM00825">
    <property type="entry name" value="PKS_KS"/>
    <property type="match status" value="1"/>
</dbReference>
<feature type="region of interest" description="N-terminal hotdog fold" evidence="5">
    <location>
        <begin position="944"/>
        <end position="1067"/>
    </location>
</feature>
<dbReference type="InterPro" id="IPR016036">
    <property type="entry name" value="Malonyl_transacylase_ACP-bd"/>
</dbReference>
<dbReference type="Gene3D" id="3.30.70.3290">
    <property type="match status" value="1"/>
</dbReference>
<dbReference type="FunFam" id="3.40.366.10:FF:000002">
    <property type="entry name" value="Probable polyketide synthase 2"/>
    <property type="match status" value="1"/>
</dbReference>
<feature type="region of interest" description="C-terminal hotdog fold" evidence="5">
    <location>
        <begin position="1080"/>
        <end position="1159"/>
    </location>
</feature>
<feature type="active site" description="Proton acceptor; for dehydratase activity" evidence="5">
    <location>
        <position position="976"/>
    </location>
</feature>
<dbReference type="Gene3D" id="3.40.366.10">
    <property type="entry name" value="Malonyl-Coenzyme A Acyl Carrier Protein, domain 2"/>
    <property type="match status" value="1"/>
</dbReference>
<keyword evidence="3" id="KW-0808">Transferase</keyword>
<sequence>MTNRETDLIEALRNSLSEIEVLREENERLTARLSEPVAVVGTACRFPGGVASAAGLWDLVLSGRAGVSTWPEDRGWNADGLFDPDPGVWGKTYVRVGGFLDDVAGFDAAFFGISPREALGMDPQQRLLLEVVWEALEDARIDPAALRGSRSGVFAGVFGQDYGLAERAGVVAGAQPPDDGAGGASGVEGYLTGALGSVVSGRVAYVLGLEGPAVSVDTACSSSLVALHLAVRSLRAGECDLAVVGGVTVMSSPGGFVEFSRQRGLAPDGKCKSFADAADGTVWGEGVGVVVLERLSDARGHDRRVLATVRGSAVNQDGASNGLTAPNGPSQQRVIRAALADAGVAPGGVDVVEGHGTGTVLGDPIEAQALLATYGAGRAGEPLWLGSLKSNIGHTQAAAGVGGVIKMIQAMRHGIMPPTLHVDTPSSKVDWTPGTVRLLTEARPWPSTGRPRRAAVSSFGVSGTNAHVILELPDADLPEHVPDPPKSSATEPVVLTLSAKNRNALAAQAHRLAEHLERHPRLRPVDAGYSLASRTAFGRRAAVTGTDRAELLSGLRHLAAGDQSPGVLTGTATSGKLVMVFPGQGSQWIGMGRELMDSSPVFAGSMRDCADALTAFVDWPLLDVLNGLPDTPSLERVNVLQPVLFSVMVSLAAVWKSMGVTPRAVIGHSQGEVAAAYVAGGLSLDDAVRVIALRSLALSQLKGSGGTAWVGLPQQDARDRIAGTYPKLSVAAVNGPTSTVIAGVRDQLDALLAELAADGVRTSMVEARVAGHSAHVEQVRERLADMLAPLAPRSGTIPFFSTVTGDWLDGRELTAAYWYDNLRKTVRFEESVRALHAQGFRTAIESSPHPVMAAAMADTADDLGGEITTIATLHRDRGGLDEILASAAHAWTAGVRVDWRGMLSAAGGRPADLPPYAFQHERYWLDGQAGPGDATGMGLDAAEHPMLGAVVELPDSGEVLLAGRLSARTLPWLADHALFGQVLLPGAGLVELALRAGDQVGRPVVRELTLQAPLVVPPQGAADIRVLIGEEGPDGGRTVSVHSRLGPAGSAWTLNAQGLLTTEHTTVAALGLTRWPPVGARAVEVDGAYAGLAARGYGYGPAFQGLTALWRRGKEVFAEVRAPAGIERETGFGIHPALLDAVLHAGLVASGATETLLPF</sequence>
<dbReference type="Pfam" id="PF02801">
    <property type="entry name" value="Ketoacyl-synt_C"/>
    <property type="match status" value="1"/>
</dbReference>
<protein>
    <submittedName>
        <fullName evidence="8">Type I polyketide synthase</fullName>
    </submittedName>
</protein>
<dbReference type="SUPFAM" id="SSF53901">
    <property type="entry name" value="Thiolase-like"/>
    <property type="match status" value="1"/>
</dbReference>
<dbReference type="InterPro" id="IPR018201">
    <property type="entry name" value="Ketoacyl_synth_AS"/>
</dbReference>
<dbReference type="InterPro" id="IPR016039">
    <property type="entry name" value="Thiolase-like"/>
</dbReference>
<dbReference type="SUPFAM" id="SSF55048">
    <property type="entry name" value="Probable ACP-binding domain of malonyl-CoA ACP transacylase"/>
    <property type="match status" value="1"/>
</dbReference>
<keyword evidence="4" id="KW-0012">Acyltransferase</keyword>
<dbReference type="Pfam" id="PF00698">
    <property type="entry name" value="Acyl_transf_1"/>
    <property type="match status" value="1"/>
</dbReference>
<evidence type="ECO:0000256" key="2">
    <source>
        <dbReference type="ARBA" id="ARBA00022553"/>
    </source>
</evidence>
<dbReference type="EMBL" id="JAAGLI010000861">
    <property type="protein sequence ID" value="NEA27040.1"/>
    <property type="molecule type" value="Genomic_DNA"/>
</dbReference>
<gene>
    <name evidence="8" type="ORF">G3I70_31750</name>
</gene>
<evidence type="ECO:0000256" key="3">
    <source>
        <dbReference type="ARBA" id="ARBA00022679"/>
    </source>
</evidence>
<feature type="domain" description="Ketosynthase family 3 (KS3)" evidence="6">
    <location>
        <begin position="34"/>
        <end position="472"/>
    </location>
</feature>
<dbReference type="Gene3D" id="3.40.47.10">
    <property type="match status" value="1"/>
</dbReference>
<dbReference type="InterPro" id="IPR001227">
    <property type="entry name" value="Ac_transferase_dom_sf"/>
</dbReference>
<dbReference type="Pfam" id="PF16197">
    <property type="entry name" value="KAsynt_C_assoc"/>
    <property type="match status" value="1"/>
</dbReference>
<dbReference type="InterPro" id="IPR020807">
    <property type="entry name" value="PKS_DH"/>
</dbReference>
<dbReference type="PROSITE" id="PS52019">
    <property type="entry name" value="PKS_MFAS_DH"/>
    <property type="match status" value="1"/>
</dbReference>
<dbReference type="SMART" id="SM00827">
    <property type="entry name" value="PKS_AT"/>
    <property type="match status" value="1"/>
</dbReference>
<feature type="active site" description="Proton donor; for dehydratase activity" evidence="5">
    <location>
        <position position="1140"/>
    </location>
</feature>
<evidence type="ECO:0000256" key="1">
    <source>
        <dbReference type="ARBA" id="ARBA00022450"/>
    </source>
</evidence>
<dbReference type="Pfam" id="PF00109">
    <property type="entry name" value="ketoacyl-synt"/>
    <property type="match status" value="1"/>
</dbReference>
<dbReference type="InterPro" id="IPR014030">
    <property type="entry name" value="Ketoacyl_synth_N"/>
</dbReference>
<proteinExistence type="predicted"/>
<dbReference type="Pfam" id="PF14765">
    <property type="entry name" value="PS-DH"/>
    <property type="match status" value="1"/>
</dbReference>
<dbReference type="Pfam" id="PF21089">
    <property type="entry name" value="PKS_DH_N"/>
    <property type="match status" value="1"/>
</dbReference>
<dbReference type="PROSITE" id="PS00606">
    <property type="entry name" value="KS3_1"/>
    <property type="match status" value="1"/>
</dbReference>
<name>A0A6L9QNG7_9ACTN</name>
<dbReference type="SUPFAM" id="SSF52151">
    <property type="entry name" value="FabD/lysophospholipase-like"/>
    <property type="match status" value="1"/>
</dbReference>
<dbReference type="InterPro" id="IPR050091">
    <property type="entry name" value="PKS_NRPS_Biosynth_Enz"/>
</dbReference>
<keyword evidence="1" id="KW-0596">Phosphopantetheine</keyword>
<dbReference type="InterPro" id="IPR049900">
    <property type="entry name" value="PKS_mFAS_DH"/>
</dbReference>
<dbReference type="SMART" id="SM00826">
    <property type="entry name" value="PKS_DH"/>
    <property type="match status" value="1"/>
</dbReference>
<reference evidence="8 9" key="1">
    <citation type="submission" date="2020-01" db="EMBL/GenBank/DDBJ databases">
        <title>Insect and environment-associated Actinomycetes.</title>
        <authorList>
            <person name="Currrie C."/>
            <person name="Chevrette M."/>
            <person name="Carlson C."/>
            <person name="Stubbendieck R."/>
            <person name="Wendt-Pienkowski E."/>
        </authorList>
    </citation>
    <scope>NUCLEOTIDE SEQUENCE [LARGE SCALE GENOMIC DNA]</scope>
    <source>
        <strain evidence="8 9">SID10258</strain>
    </source>
</reference>
<dbReference type="PANTHER" id="PTHR43775:SF51">
    <property type="entry name" value="INACTIVE PHENOLPHTHIOCEROL SYNTHESIS POLYKETIDE SYNTHASE TYPE I PKS1-RELATED"/>
    <property type="match status" value="1"/>
</dbReference>
<dbReference type="InterPro" id="IPR014031">
    <property type="entry name" value="Ketoacyl_synth_C"/>
</dbReference>
<evidence type="ECO:0000313" key="9">
    <source>
        <dbReference type="Proteomes" id="UP000475532"/>
    </source>
</evidence>
<dbReference type="InterPro" id="IPR014043">
    <property type="entry name" value="Acyl_transferase_dom"/>
</dbReference>
<evidence type="ECO:0000313" key="8">
    <source>
        <dbReference type="EMBL" id="NEA27040.1"/>
    </source>
</evidence>
<dbReference type="InterPro" id="IPR016035">
    <property type="entry name" value="Acyl_Trfase/lysoPLipase"/>
</dbReference>
<organism evidence="8 9">
    <name type="scientific">Actinomadura bangladeshensis</name>
    <dbReference type="NCBI Taxonomy" id="453573"/>
    <lineage>
        <taxon>Bacteria</taxon>
        <taxon>Bacillati</taxon>
        <taxon>Actinomycetota</taxon>
        <taxon>Actinomycetes</taxon>
        <taxon>Streptosporangiales</taxon>
        <taxon>Thermomonosporaceae</taxon>
        <taxon>Actinomadura</taxon>
    </lineage>
</organism>
<feature type="non-terminal residue" evidence="8">
    <location>
        <position position="1159"/>
    </location>
</feature>
<dbReference type="PROSITE" id="PS52004">
    <property type="entry name" value="KS3_2"/>
    <property type="match status" value="1"/>
</dbReference>